<evidence type="ECO:0000256" key="2">
    <source>
        <dbReference type="ARBA" id="ARBA00022679"/>
    </source>
</evidence>
<dbReference type="GO" id="GO:0008146">
    <property type="term" value="F:sulfotransferase activity"/>
    <property type="evidence" value="ECO:0007669"/>
    <property type="project" value="InterPro"/>
</dbReference>
<accession>A0AAU9VWH1</accession>
<dbReference type="Proteomes" id="UP001159428">
    <property type="component" value="Unassembled WGS sequence"/>
</dbReference>
<proteinExistence type="inferred from homology"/>
<comment type="similarity">
    <text evidence="1">Belongs to the sulfotransferase 1 family.</text>
</comment>
<keyword evidence="5" id="KW-1185">Reference proteome</keyword>
<dbReference type="Pfam" id="PF00685">
    <property type="entry name" value="Sulfotransfer_1"/>
    <property type="match status" value="2"/>
</dbReference>
<evidence type="ECO:0000313" key="4">
    <source>
        <dbReference type="EMBL" id="CAH3037455.1"/>
    </source>
</evidence>
<dbReference type="Gene3D" id="3.40.50.300">
    <property type="entry name" value="P-loop containing nucleotide triphosphate hydrolases"/>
    <property type="match status" value="2"/>
</dbReference>
<reference evidence="4 5" key="1">
    <citation type="submission" date="2022-05" db="EMBL/GenBank/DDBJ databases">
        <authorList>
            <consortium name="Genoscope - CEA"/>
            <person name="William W."/>
        </authorList>
    </citation>
    <scope>NUCLEOTIDE SEQUENCE [LARGE SCALE GENOMIC DNA]</scope>
</reference>
<evidence type="ECO:0000313" key="5">
    <source>
        <dbReference type="Proteomes" id="UP001159428"/>
    </source>
</evidence>
<feature type="domain" description="Sulfotransferase" evidence="3">
    <location>
        <begin position="318"/>
        <end position="569"/>
    </location>
</feature>
<dbReference type="InterPro" id="IPR027417">
    <property type="entry name" value="P-loop_NTPase"/>
</dbReference>
<keyword evidence="2" id="KW-0808">Transferase</keyword>
<dbReference type="SUPFAM" id="SSF52540">
    <property type="entry name" value="P-loop containing nucleoside triphosphate hydrolases"/>
    <property type="match status" value="2"/>
</dbReference>
<comment type="caution">
    <text evidence="4">The sequence shown here is derived from an EMBL/GenBank/DDBJ whole genome shotgun (WGS) entry which is preliminary data.</text>
</comment>
<gene>
    <name evidence="4" type="ORF">PMEA_00022088</name>
</gene>
<sequence>MGDRIKPLKFLRDVLLPPEMDVEKEMVDVLPKLPARKEDIFITSYPRSGSFTSDRGLFSKMLRLGSVEIGAQSDCERNSSLTWDGVNREKIPRSRLARPHFPKFFFSFAISLKFKTHLPYCFVPKGSDEADKPQYIYVVRNPKDVLVSIYHHHRNMPYLVEIPSWDEAFKRFITGDFTFGLHFDHVLGWWEQRDDPNILILTYEDRIKDPADAVDKIAKLLSKKISPETRDLIVRQTSFDAMKSSSHTNFTWFEGIKGDGFFRKGQVGGWKDYFTEEQNELFDKVFSERVGDDDFLPLEMDVGKEMVDVLPKLPARKEDIFLTSYPRSGSTWTGEIIWQILHDGKIDERRLDERIPFVEGIILPFRSYPYTVTDPESAKKMFTSFSEPRVFKTHLPYCFVPKGSDEANKPRYIYVVRNPKDVFVSLYHHHRNMPYLVEIPSWDEAFKRFITGDFAFGLHFDHVLGWWEQRDDPNILILTYEDRIKDPGDAVDKIANFLRKKISPETRDLIVRQTSFDAMKSSSHTNFTWFEGIKGDGYIRKGQVGGWKDYFTEEQNELFDKVFSERVGDGETAAKLRELLSL</sequence>
<protein>
    <recommendedName>
        <fullName evidence="3">Sulfotransferase domain-containing protein</fullName>
    </recommendedName>
</protein>
<dbReference type="InterPro" id="IPR000863">
    <property type="entry name" value="Sulfotransferase_dom"/>
</dbReference>
<dbReference type="EMBL" id="CALNXJ010000004">
    <property type="protein sequence ID" value="CAH3037455.1"/>
    <property type="molecule type" value="Genomic_DNA"/>
</dbReference>
<organism evidence="4 5">
    <name type="scientific">Pocillopora meandrina</name>
    <dbReference type="NCBI Taxonomy" id="46732"/>
    <lineage>
        <taxon>Eukaryota</taxon>
        <taxon>Metazoa</taxon>
        <taxon>Cnidaria</taxon>
        <taxon>Anthozoa</taxon>
        <taxon>Hexacorallia</taxon>
        <taxon>Scleractinia</taxon>
        <taxon>Astrocoeniina</taxon>
        <taxon>Pocilloporidae</taxon>
        <taxon>Pocillopora</taxon>
    </lineage>
</organism>
<dbReference type="AlphaFoldDB" id="A0AAU9VWH1"/>
<dbReference type="PANTHER" id="PTHR11783">
    <property type="entry name" value="SULFOTRANSFERASE SULT"/>
    <property type="match status" value="1"/>
</dbReference>
<evidence type="ECO:0000256" key="1">
    <source>
        <dbReference type="ARBA" id="ARBA00005771"/>
    </source>
</evidence>
<feature type="domain" description="Sulfotransferase" evidence="3">
    <location>
        <begin position="38"/>
        <end position="292"/>
    </location>
</feature>
<evidence type="ECO:0000259" key="3">
    <source>
        <dbReference type="Pfam" id="PF00685"/>
    </source>
</evidence>
<name>A0AAU9VWH1_9CNID</name>